<accession>A0A968KX40</accession>
<evidence type="ECO:0008006" key="9">
    <source>
        <dbReference type="Google" id="ProtNLM"/>
    </source>
</evidence>
<keyword evidence="3" id="KW-0807">Transducer</keyword>
<feature type="transmembrane region" description="Helical" evidence="4">
    <location>
        <begin position="342"/>
        <end position="362"/>
    </location>
</feature>
<dbReference type="PROSITE" id="PS50885">
    <property type="entry name" value="HAMP"/>
    <property type="match status" value="1"/>
</dbReference>
<reference evidence="7" key="1">
    <citation type="submission" date="2020-03" db="EMBL/GenBank/DDBJ databases">
        <title>Spirochaetal bacteria isolated from arthropods constitute a novel genus Entomospira genus novum within the order Spirochaetales.</title>
        <authorList>
            <person name="Grana-Miraglia L."/>
            <person name="Sikutova S."/>
            <person name="Fingerle V."/>
            <person name="Sing A."/>
            <person name="Castillo-Ramirez S."/>
            <person name="Margos G."/>
            <person name="Rudolf I."/>
        </authorList>
    </citation>
    <scope>NUCLEOTIDE SEQUENCE</scope>
    <source>
        <strain evidence="7">BR149</strain>
    </source>
</reference>
<protein>
    <recommendedName>
        <fullName evidence="9">Methyl-accepting chemotaxis protein</fullName>
    </recommendedName>
</protein>
<comment type="similarity">
    <text evidence="2">Belongs to the methyl-accepting chemotaxis (MCP) protein family.</text>
</comment>
<proteinExistence type="inferred from homology"/>
<dbReference type="SMART" id="SM00304">
    <property type="entry name" value="HAMP"/>
    <property type="match status" value="1"/>
</dbReference>
<gene>
    <name evidence="7" type="ORF">HCT48_06925</name>
</gene>
<dbReference type="Gene3D" id="6.10.340.10">
    <property type="match status" value="1"/>
</dbReference>
<dbReference type="Gene3D" id="3.30.450.20">
    <property type="entry name" value="PAS domain"/>
    <property type="match status" value="1"/>
</dbReference>
<comment type="caution">
    <text evidence="7">The sequence shown here is derived from an EMBL/GenBank/DDBJ whole genome shotgun (WGS) entry which is preliminary data.</text>
</comment>
<evidence type="ECO:0000313" key="8">
    <source>
        <dbReference type="Proteomes" id="UP000778951"/>
    </source>
</evidence>
<evidence type="ECO:0000313" key="7">
    <source>
        <dbReference type="EMBL" id="NIZ69937.1"/>
    </source>
</evidence>
<evidence type="ECO:0000256" key="2">
    <source>
        <dbReference type="ARBA" id="ARBA00029447"/>
    </source>
</evidence>
<organism evidence="7 8">
    <name type="scientific">Entomospira culicis</name>
    <dbReference type="NCBI Taxonomy" id="2719989"/>
    <lineage>
        <taxon>Bacteria</taxon>
        <taxon>Pseudomonadati</taxon>
        <taxon>Spirochaetota</taxon>
        <taxon>Spirochaetia</taxon>
        <taxon>Spirochaetales</taxon>
        <taxon>Spirochaetaceae</taxon>
        <taxon>Entomospira</taxon>
    </lineage>
</organism>
<keyword evidence="4" id="KW-0472">Membrane</keyword>
<dbReference type="GO" id="GO:0006935">
    <property type="term" value="P:chemotaxis"/>
    <property type="evidence" value="ECO:0007669"/>
    <property type="project" value="UniProtKB-KW"/>
</dbReference>
<dbReference type="GO" id="GO:0005886">
    <property type="term" value="C:plasma membrane"/>
    <property type="evidence" value="ECO:0007669"/>
    <property type="project" value="TreeGrafter"/>
</dbReference>
<dbReference type="Pfam" id="PF00672">
    <property type="entry name" value="HAMP"/>
    <property type="match status" value="1"/>
</dbReference>
<dbReference type="InterPro" id="IPR004089">
    <property type="entry name" value="MCPsignal_dom"/>
</dbReference>
<name>A0A968KX40_9SPIO</name>
<evidence type="ECO:0000259" key="5">
    <source>
        <dbReference type="PROSITE" id="PS50111"/>
    </source>
</evidence>
<keyword evidence="4" id="KW-1133">Transmembrane helix</keyword>
<dbReference type="PANTHER" id="PTHR43531">
    <property type="entry name" value="PROTEIN ICFG"/>
    <property type="match status" value="1"/>
</dbReference>
<dbReference type="AlphaFoldDB" id="A0A968KX40"/>
<dbReference type="PRINTS" id="PR00260">
    <property type="entry name" value="CHEMTRNSDUCR"/>
</dbReference>
<dbReference type="InterPro" id="IPR051310">
    <property type="entry name" value="MCP_chemotaxis"/>
</dbReference>
<dbReference type="CDD" id="cd06225">
    <property type="entry name" value="HAMP"/>
    <property type="match status" value="1"/>
</dbReference>
<dbReference type="InterPro" id="IPR003660">
    <property type="entry name" value="HAMP_dom"/>
</dbReference>
<dbReference type="PANTHER" id="PTHR43531:SF11">
    <property type="entry name" value="METHYL-ACCEPTING CHEMOTAXIS PROTEIN 3"/>
    <property type="match status" value="1"/>
</dbReference>
<evidence type="ECO:0000256" key="1">
    <source>
        <dbReference type="ARBA" id="ARBA00022500"/>
    </source>
</evidence>
<keyword evidence="1" id="KW-0145">Chemotaxis</keyword>
<dbReference type="GO" id="GO:0004888">
    <property type="term" value="F:transmembrane signaling receptor activity"/>
    <property type="evidence" value="ECO:0007669"/>
    <property type="project" value="InterPro"/>
</dbReference>
<keyword evidence="4" id="KW-0812">Transmembrane</keyword>
<dbReference type="GO" id="GO:0007165">
    <property type="term" value="P:signal transduction"/>
    <property type="evidence" value="ECO:0007669"/>
    <property type="project" value="UniProtKB-KW"/>
</dbReference>
<feature type="domain" description="Methyl-accepting transducer" evidence="5">
    <location>
        <begin position="465"/>
        <end position="687"/>
    </location>
</feature>
<dbReference type="InterPro" id="IPR004090">
    <property type="entry name" value="Chemotax_Me-accpt_rcpt"/>
</dbReference>
<feature type="domain" description="HAMP" evidence="6">
    <location>
        <begin position="363"/>
        <end position="417"/>
    </location>
</feature>
<sequence>MKIKTQTTWYVMVTLIILLSSLSAYAIKVVYDKILQTSMERAESHAITMATAVQERVDLVATQADVLQRILTNYPDNPSERRPWLAQQLRSASLDQADIDGIWVVFLPNAFDGLDDLFINDPLNFGDEAGRVQVYAEDGKITFLGADYRDLENDAAISSVVTERRPRVQSRLYPSFNQHLPIARTGFTIMIPIEDPKTREIFGVLGFDIPSSYLFSAFYEFEEPIPMQFHGVTSFSAVFLNHSIPESIGNVFTESLTMEQKREFEWAFEHEIREPNAPPHTHNLIRKDIDPNRPGTSYSFMSIVKLLGDNETLVVGNVDRWLVVYTVHKKDMLDGIVLYRRATVAGMLAILAILAVVISYIVNRNFKNLDTINRAVESIARGEGDLTQRTAIRGEDEVAELSIEFDRFVGNIHDTVSSVQEDTRLLSRTSTILQEEMEQVRQSLTDIQRGISELVTNIESKLVDMVIETNNTVSLVTNDVNHLETLISSQSSGVTQSSAAIEQMVASIGSVNNIAQEVARQYRELYLAGEDGREKQLIVREQIREVVKGSANLREANAIIEEIANQTNLLAMNAAIEAAHAGDVGKGFAVVADEIRNLAEGAAIQSKSISDELAIVHETIASIEAASDENEKAYEEVFGAIEGLSKLISQIEEAMQEQSIGSQEVMKSLRMITHSAYDVKDMASKMKREGEAITYLTKRFSDKMGNDKADIENLVRVIDKVIQTTNDLDTIVTRNYDYSNGISEVIGKFKT</sequence>
<dbReference type="RefSeq" id="WP_167696005.1">
    <property type="nucleotide sequence ID" value="NZ_CP118181.1"/>
</dbReference>
<dbReference type="Gene3D" id="1.10.287.950">
    <property type="entry name" value="Methyl-accepting chemotaxis protein"/>
    <property type="match status" value="1"/>
</dbReference>
<dbReference type="Pfam" id="PF00015">
    <property type="entry name" value="MCPsignal"/>
    <property type="match status" value="1"/>
</dbReference>
<evidence type="ECO:0000256" key="4">
    <source>
        <dbReference type="SAM" id="Phobius"/>
    </source>
</evidence>
<dbReference type="SMART" id="SM00283">
    <property type="entry name" value="MA"/>
    <property type="match status" value="1"/>
</dbReference>
<evidence type="ECO:0000256" key="3">
    <source>
        <dbReference type="PROSITE-ProRule" id="PRU00284"/>
    </source>
</evidence>
<dbReference type="Proteomes" id="UP000778951">
    <property type="component" value="Unassembled WGS sequence"/>
</dbReference>
<keyword evidence="8" id="KW-1185">Reference proteome</keyword>
<dbReference type="SUPFAM" id="SSF58104">
    <property type="entry name" value="Methyl-accepting chemotaxis protein (MCP) signaling domain"/>
    <property type="match status" value="1"/>
</dbReference>
<dbReference type="EMBL" id="JAATLM010000001">
    <property type="protein sequence ID" value="NIZ69937.1"/>
    <property type="molecule type" value="Genomic_DNA"/>
</dbReference>
<evidence type="ECO:0000259" key="6">
    <source>
        <dbReference type="PROSITE" id="PS50885"/>
    </source>
</evidence>
<dbReference type="PROSITE" id="PS50111">
    <property type="entry name" value="CHEMOTAXIS_TRANSDUC_2"/>
    <property type="match status" value="1"/>
</dbReference>